<evidence type="ECO:0000313" key="2">
    <source>
        <dbReference type="EMBL" id="SGY91055.1"/>
    </source>
</evidence>
<evidence type="ECO:0000313" key="5">
    <source>
        <dbReference type="Proteomes" id="UP000183794"/>
    </source>
</evidence>
<name>A0A090IKG4_9GAMM</name>
<keyword evidence="1" id="KW-0732">Signal</keyword>
<dbReference type="Proteomes" id="UP000182660">
    <property type="component" value="Unassembled WGS sequence"/>
</dbReference>
<protein>
    <submittedName>
        <fullName evidence="3">Uncharacterized protein</fullName>
    </submittedName>
</protein>
<dbReference type="HOGENOM" id="CLU_581163_0_0_6"/>
<dbReference type="PATRIC" id="fig|80854.5.peg.4182"/>
<gene>
    <name evidence="2" type="ORF">MT2528_2068</name>
    <name evidence="3" type="ORF">NVI5450_2292</name>
</gene>
<dbReference type="OrthoDB" id="6397570at2"/>
<proteinExistence type="predicted"/>
<dbReference type="EMBL" id="FPLD01000061">
    <property type="protein sequence ID" value="SGZ00295.1"/>
    <property type="molecule type" value="Genomic_DNA"/>
</dbReference>
<organism evidence="3 5">
    <name type="scientific">Moritella viscosa</name>
    <dbReference type="NCBI Taxonomy" id="80854"/>
    <lineage>
        <taxon>Bacteria</taxon>
        <taxon>Pseudomonadati</taxon>
        <taxon>Pseudomonadota</taxon>
        <taxon>Gammaproteobacteria</taxon>
        <taxon>Alteromonadales</taxon>
        <taxon>Moritellaceae</taxon>
        <taxon>Moritella</taxon>
    </lineage>
</organism>
<evidence type="ECO:0000256" key="1">
    <source>
        <dbReference type="SAM" id="SignalP"/>
    </source>
</evidence>
<dbReference type="EMBL" id="FPLJ01000051">
    <property type="protein sequence ID" value="SGY91055.1"/>
    <property type="molecule type" value="Genomic_DNA"/>
</dbReference>
<evidence type="ECO:0000313" key="4">
    <source>
        <dbReference type="Proteomes" id="UP000182660"/>
    </source>
</evidence>
<sequence length="470" mass="50571">MRKSIITSVLASLLLSGCGSGGSGGSDSSNSGSTPTTKYRLQFVQLVERAENTGDARCTLFDVGGQASGKETYAKLATDVTVKMYDKNGDFVEDLSSSITTAGILSIAKNSVADGGYISVIDSPSDTDSFYKVLSIQKALLGDLMIAVERNQGVNSSCYKETPITMKTGYASVTPNGIPSSTWAYDSSQSEIAAVAFTSKKVSAYGNEDVLVRAYFGGTDLVDYAFVSTLTPGDGGDRKHLSGVAFPTHNWTIGQRLTGQLSGLSVRLNRGNYSYPWLDATFVAATGVTTGFAYVDTETNWSYNATGRTTSNWNFRHNDELLPVSLDVNLPTELTLRNDDSEINTLASNFVFQARGIDSTLTRLQRSSYYIDVTDIEGKTNTLNHVIYSEVASGENVIIPNLALTNLDDPTSATNLTTAVLSADSLTADLKTFFMYENAVSDLVSVVLSPADIVQNNKTKYTDTYTLLNR</sequence>
<dbReference type="RefSeq" id="WP_045111913.1">
    <property type="nucleotide sequence ID" value="NZ_CAWQZC010000150.1"/>
</dbReference>
<dbReference type="AlphaFoldDB" id="A0A090IKG4"/>
<dbReference type="STRING" id="80854.MVIS_3953"/>
<evidence type="ECO:0000313" key="3">
    <source>
        <dbReference type="EMBL" id="SGZ00295.1"/>
    </source>
</evidence>
<dbReference type="KEGG" id="mvs:MVIS_3953"/>
<reference evidence="2 4" key="2">
    <citation type="submission" date="2016-11" db="EMBL/GenBank/DDBJ databases">
        <authorList>
            <person name="Klemetsen T."/>
        </authorList>
    </citation>
    <scope>NUCLEOTIDE SEQUENCE [LARGE SCALE GENOMIC DNA]</scope>
    <source>
        <strain evidence="2">MT 2528</strain>
    </source>
</reference>
<reference evidence="3 5" key="1">
    <citation type="submission" date="2016-11" db="EMBL/GenBank/DDBJ databases">
        <authorList>
            <person name="Jaros S."/>
            <person name="Januszkiewicz K."/>
            <person name="Wedrychowicz H."/>
        </authorList>
    </citation>
    <scope>NUCLEOTIDE SEQUENCE [LARGE SCALE GENOMIC DNA]</scope>
    <source>
        <strain evidence="3">NVI 5450</strain>
    </source>
</reference>
<accession>A0A090IKG4</accession>
<keyword evidence="4" id="KW-1185">Reference proteome</keyword>
<feature type="signal peptide" evidence="1">
    <location>
        <begin position="1"/>
        <end position="21"/>
    </location>
</feature>
<dbReference type="PROSITE" id="PS51257">
    <property type="entry name" value="PROKAR_LIPOPROTEIN"/>
    <property type="match status" value="1"/>
</dbReference>
<dbReference type="GeneID" id="61295970"/>
<dbReference type="Proteomes" id="UP000183794">
    <property type="component" value="Unassembled WGS sequence"/>
</dbReference>
<feature type="chain" id="PRO_5015029913" evidence="1">
    <location>
        <begin position="22"/>
        <end position="470"/>
    </location>
</feature>